<dbReference type="AlphaFoldDB" id="A0A7T0DXN8"/>
<dbReference type="EMBL" id="CP061801">
    <property type="protein sequence ID" value="QPK01385.1"/>
    <property type="molecule type" value="Genomic_DNA"/>
</dbReference>
<sequence length="117" mass="12702">MKLAIGIFLGLFSFGALAATPETAALWTPGKGVLCDKYICADATGVSIPLTEKYVGKTRADKLKAMGEFDTTSFTFVTGLSCDVKEKLCRQDRYYGADGKRSGKINKYYTKVVFGGF</sequence>
<dbReference type="InterPro" id="IPR008617">
    <property type="entry name" value="Uncharacterised_YcgJ"/>
</dbReference>
<dbReference type="Pfam" id="PF05666">
    <property type="entry name" value="YcgJ"/>
    <property type="match status" value="1"/>
</dbReference>
<proteinExistence type="predicted"/>
<protein>
    <recommendedName>
        <fullName evidence="3">Fels-1 Propage domain-containing protein</fullName>
    </recommendedName>
</protein>
<name>A0A7T0DXN8_9ENTR</name>
<feature type="chain" id="PRO_5033057187" description="Fels-1 Propage domain-containing protein" evidence="1">
    <location>
        <begin position="19"/>
        <end position="117"/>
    </location>
</feature>
<evidence type="ECO:0008006" key="3">
    <source>
        <dbReference type="Google" id="ProtNLM"/>
    </source>
</evidence>
<evidence type="ECO:0000256" key="1">
    <source>
        <dbReference type="SAM" id="SignalP"/>
    </source>
</evidence>
<reference evidence="2" key="1">
    <citation type="submission" date="2020-09" db="EMBL/GenBank/DDBJ databases">
        <title>First Report of a novel Colistin-Resistant species of Enterobacter cloacae complex Producing MCR-5 isolated from hospital sewage water.</title>
        <authorList>
            <person name="Zhou K."/>
        </authorList>
    </citation>
    <scope>NUCLEOTIDE SEQUENCE [LARGE SCALE GENOMIC DNA]</scope>
    <source>
        <strain evidence="2">HSW1412</strain>
    </source>
</reference>
<feature type="signal peptide" evidence="1">
    <location>
        <begin position="1"/>
        <end position="18"/>
    </location>
</feature>
<evidence type="ECO:0000313" key="2">
    <source>
        <dbReference type="EMBL" id="QPK01385.1"/>
    </source>
</evidence>
<accession>A0A7T0DXN8</accession>
<organism evidence="2">
    <name type="scientific">Enterobacter mori</name>
    <dbReference type="NCBI Taxonomy" id="539813"/>
    <lineage>
        <taxon>Bacteria</taxon>
        <taxon>Pseudomonadati</taxon>
        <taxon>Pseudomonadota</taxon>
        <taxon>Gammaproteobacteria</taxon>
        <taxon>Enterobacterales</taxon>
        <taxon>Enterobacteriaceae</taxon>
        <taxon>Enterobacter</taxon>
    </lineage>
</organism>
<gene>
    <name evidence="2" type="ORF">IDM36_04395</name>
</gene>
<keyword evidence="1" id="KW-0732">Signal</keyword>